<gene>
    <name evidence="3" type="ORF">UU70_C0016G0005</name>
</gene>
<feature type="transmembrane region" description="Helical" evidence="2">
    <location>
        <begin position="6"/>
        <end position="23"/>
    </location>
</feature>
<evidence type="ECO:0000256" key="1">
    <source>
        <dbReference type="SAM" id="MobiDB-lite"/>
    </source>
</evidence>
<evidence type="ECO:0000256" key="2">
    <source>
        <dbReference type="SAM" id="Phobius"/>
    </source>
</evidence>
<dbReference type="AlphaFoldDB" id="A0A0G0WKQ2"/>
<keyword evidence="2" id="KW-0472">Membrane</keyword>
<keyword evidence="2" id="KW-0812">Transmembrane</keyword>
<keyword evidence="2" id="KW-1133">Transmembrane helix</keyword>
<dbReference type="EMBL" id="LCBQ01000016">
    <property type="protein sequence ID" value="KKS13425.1"/>
    <property type="molecule type" value="Genomic_DNA"/>
</dbReference>
<protein>
    <submittedName>
        <fullName evidence="3">Uncharacterized protein</fullName>
    </submittedName>
</protein>
<proteinExistence type="predicted"/>
<name>A0A0G0WKQ2_9BACT</name>
<reference evidence="3 4" key="1">
    <citation type="journal article" date="2015" name="Nature">
        <title>rRNA introns, odd ribosomes, and small enigmatic genomes across a large radiation of phyla.</title>
        <authorList>
            <person name="Brown C.T."/>
            <person name="Hug L.A."/>
            <person name="Thomas B.C."/>
            <person name="Sharon I."/>
            <person name="Castelle C.J."/>
            <person name="Singh A."/>
            <person name="Wilkins M.J."/>
            <person name="Williams K.H."/>
            <person name="Banfield J.F."/>
        </authorList>
    </citation>
    <scope>NUCLEOTIDE SEQUENCE [LARGE SCALE GENOMIC DNA]</scope>
</reference>
<feature type="region of interest" description="Disordered" evidence="1">
    <location>
        <begin position="33"/>
        <end position="67"/>
    </location>
</feature>
<accession>A0A0G0WKQ2</accession>
<feature type="compositionally biased region" description="Polar residues" evidence="1">
    <location>
        <begin position="33"/>
        <end position="50"/>
    </location>
</feature>
<organism evidence="3 4">
    <name type="scientific">Candidatus Yanofskybacteria bacterium GW2011_GWA1_41_6</name>
    <dbReference type="NCBI Taxonomy" id="1619020"/>
    <lineage>
        <taxon>Bacteria</taxon>
        <taxon>Candidatus Yanofskyibacteriota</taxon>
    </lineage>
</organism>
<comment type="caution">
    <text evidence="3">The sequence shown here is derived from an EMBL/GenBank/DDBJ whole genome shotgun (WGS) entry which is preliminary data.</text>
</comment>
<dbReference type="Proteomes" id="UP000034380">
    <property type="component" value="Unassembled WGS sequence"/>
</dbReference>
<sequence>MIKNTYIYLIVVAAVVGGVIFLMNRDNKTDNIGDTSDLVSSSSEPVQSLVPTPTPTPTPKLTKSTPKPSPKIIITEVNQYQFLVDWLDPLNRRLTLDRDCTSIVPSQVAYPNNTQIMLDNTFSPKAQVIKIGTKEYSVTANGWLLVTLVSSELPAKLTMFCGSMELGQLDLQ</sequence>
<evidence type="ECO:0000313" key="4">
    <source>
        <dbReference type="Proteomes" id="UP000034380"/>
    </source>
</evidence>
<evidence type="ECO:0000313" key="3">
    <source>
        <dbReference type="EMBL" id="KKS13425.1"/>
    </source>
</evidence>